<dbReference type="PANTHER" id="PTHR46743">
    <property type="entry name" value="TEICHOIC ACIDS EXPORT ATP-BINDING PROTEIN TAGH"/>
    <property type="match status" value="1"/>
</dbReference>
<evidence type="ECO:0000313" key="8">
    <source>
        <dbReference type="Proteomes" id="UP000182624"/>
    </source>
</evidence>
<dbReference type="InterPro" id="IPR050683">
    <property type="entry name" value="Bact_Polysacc_Export_ATP-bd"/>
</dbReference>
<dbReference type="PANTHER" id="PTHR46743:SF2">
    <property type="entry name" value="TEICHOIC ACIDS EXPORT ATP-BINDING PROTEIN TAGH"/>
    <property type="match status" value="1"/>
</dbReference>
<dbReference type="AlphaFoldDB" id="A0A1I5VP98"/>
<organism evidence="7 8">
    <name type="scientific">Butyrivibrio proteoclasticus</name>
    <dbReference type="NCBI Taxonomy" id="43305"/>
    <lineage>
        <taxon>Bacteria</taxon>
        <taxon>Bacillati</taxon>
        <taxon>Bacillota</taxon>
        <taxon>Clostridia</taxon>
        <taxon>Lachnospirales</taxon>
        <taxon>Lachnospiraceae</taxon>
        <taxon>Butyrivibrio</taxon>
    </lineage>
</organism>
<dbReference type="Proteomes" id="UP000182624">
    <property type="component" value="Unassembled WGS sequence"/>
</dbReference>
<evidence type="ECO:0000256" key="4">
    <source>
        <dbReference type="ARBA" id="ARBA00022840"/>
    </source>
</evidence>
<evidence type="ECO:0000256" key="1">
    <source>
        <dbReference type="ARBA" id="ARBA00005417"/>
    </source>
</evidence>
<dbReference type="InterPro" id="IPR027417">
    <property type="entry name" value="P-loop_NTPase"/>
</dbReference>
<dbReference type="RefSeq" id="WP_074889091.1">
    <property type="nucleotide sequence ID" value="NZ_FOXO01000018.1"/>
</dbReference>
<evidence type="ECO:0000256" key="3">
    <source>
        <dbReference type="ARBA" id="ARBA00022741"/>
    </source>
</evidence>
<dbReference type="Pfam" id="PF00005">
    <property type="entry name" value="ABC_tran"/>
    <property type="match status" value="1"/>
</dbReference>
<dbReference type="GO" id="GO:0016887">
    <property type="term" value="F:ATP hydrolysis activity"/>
    <property type="evidence" value="ECO:0007669"/>
    <property type="project" value="InterPro"/>
</dbReference>
<evidence type="ECO:0000256" key="5">
    <source>
        <dbReference type="SAM" id="MobiDB-lite"/>
    </source>
</evidence>
<dbReference type="CDD" id="cd03220">
    <property type="entry name" value="ABC_KpsT_Wzt"/>
    <property type="match status" value="1"/>
</dbReference>
<reference evidence="8" key="1">
    <citation type="submission" date="2016-10" db="EMBL/GenBank/DDBJ databases">
        <authorList>
            <person name="Varghese N."/>
            <person name="Submissions S."/>
        </authorList>
    </citation>
    <scope>NUCLEOTIDE SEQUENCE [LARGE SCALE GENOMIC DNA]</scope>
    <source>
        <strain evidence="8">P18</strain>
    </source>
</reference>
<keyword evidence="3" id="KW-0547">Nucleotide-binding</keyword>
<dbReference type="PROSITE" id="PS00211">
    <property type="entry name" value="ABC_TRANSPORTER_1"/>
    <property type="match status" value="1"/>
</dbReference>
<dbReference type="GO" id="GO:0005524">
    <property type="term" value="F:ATP binding"/>
    <property type="evidence" value="ECO:0007669"/>
    <property type="project" value="UniProtKB-KW"/>
</dbReference>
<accession>A0A1I5VP98</accession>
<keyword evidence="4 7" id="KW-0067">ATP-binding</keyword>
<keyword evidence="8" id="KW-1185">Reference proteome</keyword>
<dbReference type="Gene3D" id="2.70.50.60">
    <property type="entry name" value="abc- transporter (atp binding component) like domain"/>
    <property type="match status" value="1"/>
</dbReference>
<dbReference type="InterPro" id="IPR029439">
    <property type="entry name" value="Wzt_C"/>
</dbReference>
<evidence type="ECO:0000256" key="2">
    <source>
        <dbReference type="ARBA" id="ARBA00022448"/>
    </source>
</evidence>
<dbReference type="PROSITE" id="PS50893">
    <property type="entry name" value="ABC_TRANSPORTER_2"/>
    <property type="match status" value="1"/>
</dbReference>
<dbReference type="Pfam" id="PF14524">
    <property type="entry name" value="Wzt_C"/>
    <property type="match status" value="1"/>
</dbReference>
<dbReference type="Gene3D" id="3.40.50.300">
    <property type="entry name" value="P-loop containing nucleotide triphosphate hydrolases"/>
    <property type="match status" value="1"/>
</dbReference>
<proteinExistence type="inferred from homology"/>
<name>A0A1I5VP98_9FIRM</name>
<gene>
    <name evidence="7" type="ORF">SAMN04487928_11844</name>
</gene>
<dbReference type="GO" id="GO:0016020">
    <property type="term" value="C:membrane"/>
    <property type="evidence" value="ECO:0007669"/>
    <property type="project" value="InterPro"/>
</dbReference>
<dbReference type="SUPFAM" id="SSF52540">
    <property type="entry name" value="P-loop containing nucleoside triphosphate hydrolases"/>
    <property type="match status" value="1"/>
</dbReference>
<dbReference type="GO" id="GO:0140359">
    <property type="term" value="F:ABC-type transporter activity"/>
    <property type="evidence" value="ECO:0007669"/>
    <property type="project" value="InterPro"/>
</dbReference>
<dbReference type="InterPro" id="IPR015860">
    <property type="entry name" value="ABC_transpr_TagH-like"/>
</dbReference>
<feature type="compositionally biased region" description="Basic and acidic residues" evidence="5">
    <location>
        <begin position="274"/>
        <end position="294"/>
    </location>
</feature>
<dbReference type="OrthoDB" id="9778870at2"/>
<feature type="region of interest" description="Disordered" evidence="5">
    <location>
        <begin position="274"/>
        <end position="297"/>
    </location>
</feature>
<dbReference type="SMART" id="SM00382">
    <property type="entry name" value="AAA"/>
    <property type="match status" value="1"/>
</dbReference>
<dbReference type="InterPro" id="IPR003439">
    <property type="entry name" value="ABC_transporter-like_ATP-bd"/>
</dbReference>
<evidence type="ECO:0000313" key="7">
    <source>
        <dbReference type="EMBL" id="SFQ09315.1"/>
    </source>
</evidence>
<evidence type="ECO:0000259" key="6">
    <source>
        <dbReference type="PROSITE" id="PS50893"/>
    </source>
</evidence>
<sequence length="451" mass="49872">MDKDIAIEVKNLTKIYKLYDKPIDRLKDSLGLAGKGKFKEHRALNNVSLSVKKGETVGIIGTNGSGKSTILKIITGVLSPTEGEVNVDGHISALLELGAGFNMEYNGIDNIYLNGMMIGFSEEEIEKRMDAILEFADIGDYVYQPVKTYSSGMFVRLAFAVAINIDPEILIVDEALSVGDVFFQAKCYHKFEEFKKKGKTILFVSHDLSSISKYCDRAVLLNQGVLLGEGTPKKMIDIYKQVLVGQYPLPSSDVENLLDDESIREAAASADKRAEAKIKKETDKSKEASEKTNAQEELSDVEALEYGDGAAVITEYYITDNKDVRTNSIIKGTDFTVHMRVKFNRNVSAPIFAMTFKNVMGIEITGTNSMVEKAFLEPVKAGDVKDITFTQNMSLQGGDYLLSFGVTGFEQNDFTVYHRLYDALSVSVVSDKNTVGYYDMNSVCKVSDAKK</sequence>
<dbReference type="InterPro" id="IPR003593">
    <property type="entry name" value="AAA+_ATPase"/>
</dbReference>
<comment type="similarity">
    <text evidence="1">Belongs to the ABC transporter superfamily.</text>
</comment>
<dbReference type="CDD" id="cd10147">
    <property type="entry name" value="Wzt_C-like"/>
    <property type="match status" value="1"/>
</dbReference>
<feature type="domain" description="ABC transporter" evidence="6">
    <location>
        <begin position="7"/>
        <end position="248"/>
    </location>
</feature>
<dbReference type="InterPro" id="IPR017871">
    <property type="entry name" value="ABC_transporter-like_CS"/>
</dbReference>
<keyword evidence="2" id="KW-0813">Transport</keyword>
<dbReference type="EMBL" id="FOXO01000018">
    <property type="protein sequence ID" value="SFQ09315.1"/>
    <property type="molecule type" value="Genomic_DNA"/>
</dbReference>
<protein>
    <submittedName>
        <fullName evidence="7">Teichoic acid transport system ATP-binding protein</fullName>
    </submittedName>
</protein>